<accession>A0A9W8VHN3</accession>
<dbReference type="InterPro" id="IPR042099">
    <property type="entry name" value="ANL_N_sf"/>
</dbReference>
<dbReference type="OrthoDB" id="5079116at2759"/>
<dbReference type="FunFam" id="3.30.300.30:FF:000002">
    <property type="entry name" value="Long-chain fatty acid transport protein 1"/>
    <property type="match status" value="1"/>
</dbReference>
<dbReference type="GO" id="GO:0005324">
    <property type="term" value="F:long-chain fatty acid transmembrane transporter activity"/>
    <property type="evidence" value="ECO:0007669"/>
    <property type="project" value="TreeGrafter"/>
</dbReference>
<dbReference type="InterPro" id="IPR045851">
    <property type="entry name" value="AMP-bd_C_sf"/>
</dbReference>
<dbReference type="Gene3D" id="3.30.300.30">
    <property type="match status" value="1"/>
</dbReference>
<dbReference type="Proteomes" id="UP001152049">
    <property type="component" value="Unassembled WGS sequence"/>
</dbReference>
<keyword evidence="2" id="KW-0436">Ligase</keyword>
<dbReference type="GO" id="GO:0005811">
    <property type="term" value="C:lipid droplet"/>
    <property type="evidence" value="ECO:0007669"/>
    <property type="project" value="TreeGrafter"/>
</dbReference>
<reference evidence="4" key="1">
    <citation type="submission" date="2022-09" db="EMBL/GenBank/DDBJ databases">
        <title>Fusarium specimens isolated from Avocado Roots.</title>
        <authorList>
            <person name="Stajich J."/>
            <person name="Roper C."/>
            <person name="Heimlech-Rivalta G."/>
        </authorList>
    </citation>
    <scope>NUCLEOTIDE SEQUENCE</scope>
    <source>
        <strain evidence="4">CF00136</strain>
    </source>
</reference>
<protein>
    <recommendedName>
        <fullName evidence="3">AMP-dependent synthetase/ligase domain-containing protein</fullName>
    </recommendedName>
</protein>
<name>A0A9W8VHN3_9HYPO</name>
<organism evidence="4 5">
    <name type="scientific">Fusarium torreyae</name>
    <dbReference type="NCBI Taxonomy" id="1237075"/>
    <lineage>
        <taxon>Eukaryota</taxon>
        <taxon>Fungi</taxon>
        <taxon>Dikarya</taxon>
        <taxon>Ascomycota</taxon>
        <taxon>Pezizomycotina</taxon>
        <taxon>Sordariomycetes</taxon>
        <taxon>Hypocreomycetidae</taxon>
        <taxon>Hypocreales</taxon>
        <taxon>Nectriaceae</taxon>
        <taxon>Fusarium</taxon>
    </lineage>
</organism>
<dbReference type="PANTHER" id="PTHR43107">
    <property type="entry name" value="LONG-CHAIN FATTY ACID TRANSPORT PROTEIN"/>
    <property type="match status" value="1"/>
</dbReference>
<gene>
    <name evidence="4" type="ORF">NW762_006117</name>
</gene>
<dbReference type="PANTHER" id="PTHR43107:SF6">
    <property type="entry name" value="ACYL-COA SYNTHETASE FAMILY PROTEIN (CEFD1), PUTATIVE (AFU_ORTHOLOGUE AFUA_6G03630)-RELATED"/>
    <property type="match status" value="1"/>
</dbReference>
<dbReference type="Pfam" id="PF00501">
    <property type="entry name" value="AMP-binding"/>
    <property type="match status" value="1"/>
</dbReference>
<comment type="caution">
    <text evidence="4">The sequence shown here is derived from an EMBL/GenBank/DDBJ whole genome shotgun (WGS) entry which is preliminary data.</text>
</comment>
<feature type="domain" description="AMP-dependent synthetase/ligase" evidence="3">
    <location>
        <begin position="1"/>
        <end position="181"/>
    </location>
</feature>
<evidence type="ECO:0000256" key="2">
    <source>
        <dbReference type="ARBA" id="ARBA00022598"/>
    </source>
</evidence>
<dbReference type="GO" id="GO:0005777">
    <property type="term" value="C:peroxisome"/>
    <property type="evidence" value="ECO:0007669"/>
    <property type="project" value="TreeGrafter"/>
</dbReference>
<dbReference type="AlphaFoldDB" id="A0A9W8VHN3"/>
<evidence type="ECO:0000259" key="3">
    <source>
        <dbReference type="Pfam" id="PF00501"/>
    </source>
</evidence>
<dbReference type="Gene3D" id="3.40.50.12780">
    <property type="entry name" value="N-terminal domain of ligase-like"/>
    <property type="match status" value="1"/>
</dbReference>
<dbReference type="GO" id="GO:0009898">
    <property type="term" value="C:cytoplasmic side of plasma membrane"/>
    <property type="evidence" value="ECO:0007669"/>
    <property type="project" value="TreeGrafter"/>
</dbReference>
<dbReference type="GO" id="GO:0044539">
    <property type="term" value="P:long-chain fatty acid import into cell"/>
    <property type="evidence" value="ECO:0007669"/>
    <property type="project" value="TreeGrafter"/>
</dbReference>
<dbReference type="SUPFAM" id="SSF56801">
    <property type="entry name" value="Acetyl-CoA synthetase-like"/>
    <property type="match status" value="1"/>
</dbReference>
<evidence type="ECO:0000313" key="5">
    <source>
        <dbReference type="Proteomes" id="UP001152049"/>
    </source>
</evidence>
<dbReference type="EMBL" id="JAOQAZ010000010">
    <property type="protein sequence ID" value="KAJ4263299.1"/>
    <property type="molecule type" value="Genomic_DNA"/>
</dbReference>
<evidence type="ECO:0000313" key="4">
    <source>
        <dbReference type="EMBL" id="KAJ4263299.1"/>
    </source>
</evidence>
<proteinExistence type="inferred from homology"/>
<keyword evidence="5" id="KW-1185">Reference proteome</keyword>
<comment type="similarity">
    <text evidence="1">Belongs to the ATP-dependent AMP-binding enzyme family.</text>
</comment>
<dbReference type="GO" id="GO:0004467">
    <property type="term" value="F:long-chain fatty acid-CoA ligase activity"/>
    <property type="evidence" value="ECO:0007669"/>
    <property type="project" value="TreeGrafter"/>
</dbReference>
<evidence type="ECO:0000256" key="1">
    <source>
        <dbReference type="ARBA" id="ARBA00006432"/>
    </source>
</evidence>
<sequence>MPLYHGTGGFTSTWTILSGIGIALASKFSVSRFWDDVHDSEATHFVYVGETARYLVNSPPHPLERKHKLVCAYGNGLRLDIWKKFQERFKIPEVVELFNSTEGMMGLVNRVRGRYRMGAVGHHGIIMRAYLHNTYIPVRVDQDTGDVWRDPRTGFAQRVAYEKGGEVLVAIPNKQAFSGYWNAPEATEKKFITNVFKKNDLYYRTGDALRRTPDGLWYFMDRLGDTFRWKAENVSTADVSNVLGHFPGIEEANVYGVELPMHDGRAGCAAIQLSPDFARSPDFRALLHHASAHLPRYAVPVFLRLTQTRSHIHNFKQNKVPLRKEGVDPQLIGTEMPEGADDKIFWLPPKGDVYVPFTQREWNNLVHGNARL</sequence>
<dbReference type="InterPro" id="IPR000873">
    <property type="entry name" value="AMP-dep_synth/lig_dom"/>
</dbReference>